<evidence type="ECO:0000256" key="7">
    <source>
        <dbReference type="ARBA" id="ARBA00019397"/>
    </source>
</evidence>
<comment type="pathway">
    <text evidence="3">Carbohydrate metabolism; erythritol degradation.</text>
</comment>
<evidence type="ECO:0000256" key="14">
    <source>
        <dbReference type="RuleBase" id="RU363013"/>
    </source>
</evidence>
<feature type="binding site" evidence="13">
    <location>
        <begin position="9"/>
        <end position="11"/>
    </location>
    <ligand>
        <name>substrate</name>
    </ligand>
</feature>
<comment type="subunit">
    <text evidence="5 13 14">Homodimer.</text>
</comment>
<dbReference type="HAMAP" id="MF_00147_B">
    <property type="entry name" value="TIM_B"/>
    <property type="match status" value="1"/>
</dbReference>
<dbReference type="Pfam" id="PF00121">
    <property type="entry name" value="TIM"/>
    <property type="match status" value="1"/>
</dbReference>
<evidence type="ECO:0000313" key="16">
    <source>
        <dbReference type="Proteomes" id="UP000296034"/>
    </source>
</evidence>
<dbReference type="GO" id="GO:0005829">
    <property type="term" value="C:cytosol"/>
    <property type="evidence" value="ECO:0007669"/>
    <property type="project" value="TreeGrafter"/>
</dbReference>
<evidence type="ECO:0000313" key="15">
    <source>
        <dbReference type="EMBL" id="PPI87586.1"/>
    </source>
</evidence>
<dbReference type="GO" id="GO:0006096">
    <property type="term" value="P:glycolytic process"/>
    <property type="evidence" value="ECO:0007669"/>
    <property type="project" value="UniProtKB-UniRule"/>
</dbReference>
<dbReference type="OrthoDB" id="9809429at2"/>
<dbReference type="PANTHER" id="PTHR21139:SF42">
    <property type="entry name" value="TRIOSEPHOSPHATE ISOMERASE"/>
    <property type="match status" value="1"/>
</dbReference>
<feature type="active site" description="Proton acceptor" evidence="13">
    <location>
        <position position="166"/>
    </location>
</feature>
<evidence type="ECO:0000256" key="3">
    <source>
        <dbReference type="ARBA" id="ARBA00004939"/>
    </source>
</evidence>
<comment type="function">
    <text evidence="12 13">Involved in the gluconeogenesis. Catalyzes stereospecifically the conversion of dihydroxyacetone phosphate (DHAP) to D-glyceraldehyde-3-phosphate (G3P).</text>
</comment>
<evidence type="ECO:0000256" key="4">
    <source>
        <dbReference type="ARBA" id="ARBA00007422"/>
    </source>
</evidence>
<comment type="catalytic activity">
    <reaction evidence="1 13 14">
        <text>D-glyceraldehyde 3-phosphate = dihydroxyacetone phosphate</text>
        <dbReference type="Rhea" id="RHEA:18585"/>
        <dbReference type="ChEBI" id="CHEBI:57642"/>
        <dbReference type="ChEBI" id="CHEBI:59776"/>
        <dbReference type="EC" id="5.3.1.1"/>
    </reaction>
</comment>
<gene>
    <name evidence="13" type="primary">tpiA</name>
    <name evidence="15" type="ORF">CRV11_01515</name>
</gene>
<dbReference type="InterPro" id="IPR013785">
    <property type="entry name" value="Aldolase_TIM"/>
</dbReference>
<evidence type="ECO:0000256" key="10">
    <source>
        <dbReference type="ARBA" id="ARBA00023152"/>
    </source>
</evidence>
<dbReference type="Gene3D" id="3.20.20.70">
    <property type="entry name" value="Aldolase class I"/>
    <property type="match status" value="1"/>
</dbReference>
<accession>A0A2P5SZ36</accession>
<dbReference type="NCBIfam" id="TIGR00419">
    <property type="entry name" value="tim"/>
    <property type="match status" value="1"/>
</dbReference>
<feature type="binding site" evidence="13">
    <location>
        <position position="172"/>
    </location>
    <ligand>
        <name>substrate</name>
    </ligand>
</feature>
<dbReference type="GO" id="GO:0006094">
    <property type="term" value="P:gluconeogenesis"/>
    <property type="evidence" value="ECO:0007669"/>
    <property type="project" value="UniProtKB-UniRule"/>
</dbReference>
<comment type="pathway">
    <text evidence="2 13 14">Carbohydrate biosynthesis; gluconeogenesis.</text>
</comment>
<dbReference type="SUPFAM" id="SSF51351">
    <property type="entry name" value="Triosephosphate isomerase (TIM)"/>
    <property type="match status" value="1"/>
</dbReference>
<dbReference type="InterPro" id="IPR022896">
    <property type="entry name" value="TrioseP_Isoase_bac/euk"/>
</dbReference>
<name>A0A2P5SZ36_9GAMM</name>
<feature type="binding site" evidence="13">
    <location>
        <position position="211"/>
    </location>
    <ligand>
        <name>substrate</name>
    </ligand>
</feature>
<dbReference type="InterPro" id="IPR000652">
    <property type="entry name" value="Triosephosphate_isomerase"/>
</dbReference>
<comment type="pathway">
    <text evidence="13 14">Carbohydrate degradation; glycolysis; D-glyceraldehyde 3-phosphate from glycerone phosphate: step 1/1.</text>
</comment>
<keyword evidence="11 13" id="KW-0413">Isomerase</keyword>
<sequence length="253" mass="28238">MKNILIIGNWKLNGSFLTIRNLISELNEKIHSVDKCQVAIAPPLLYLDMIKKIISSKIKICAQNVDVHISGAFTGDISIKMLKEIGAQYVIVGHSERRIYHKETNKHIAKKFALIKSFNLTPILCIGENALEKKQGKTREVCEFQIKSIINNQGIEIFKNSVIAYEPVWSIGTGKAATPTQIQHVHRFIRSYLEKQDKIVAKTVIIQYGGSINIDNTAEIISQPDVDGLLVGKSSLNAEIFSKIVKLAVMNSI</sequence>
<dbReference type="EMBL" id="PDKS01000001">
    <property type="protein sequence ID" value="PPI87586.1"/>
    <property type="molecule type" value="Genomic_DNA"/>
</dbReference>
<evidence type="ECO:0000256" key="9">
    <source>
        <dbReference type="ARBA" id="ARBA00022490"/>
    </source>
</evidence>
<reference evidence="15 16" key="1">
    <citation type="journal article" date="2018" name="Genome Biol. Evol.">
        <title>Cladogenesis and Genomic Streamlining in Extracellular Endosymbionts of Tropical Stink Bugs.</title>
        <authorList>
            <person name="Otero-Bravo A."/>
            <person name="Goffredi S."/>
            <person name="Sabree Z.L."/>
        </authorList>
    </citation>
    <scope>NUCLEOTIDE SEQUENCE [LARGE SCALE GENOMIC DNA]</scope>
    <source>
        <strain evidence="15 16">SoET</strain>
    </source>
</reference>
<dbReference type="FunFam" id="3.20.20.70:FF:000020">
    <property type="entry name" value="Triosephosphate isomerase"/>
    <property type="match status" value="1"/>
</dbReference>
<evidence type="ECO:0000256" key="8">
    <source>
        <dbReference type="ARBA" id="ARBA00022432"/>
    </source>
</evidence>
<comment type="caution">
    <text evidence="13">Lacks conserved residue(s) required for the propagation of feature annotation.</text>
</comment>
<keyword evidence="8 13" id="KW-0312">Gluconeogenesis</keyword>
<dbReference type="InterPro" id="IPR020861">
    <property type="entry name" value="Triosephosphate_isomerase_AS"/>
</dbReference>
<dbReference type="PROSITE" id="PS51440">
    <property type="entry name" value="TIM_2"/>
    <property type="match status" value="1"/>
</dbReference>
<dbReference type="GO" id="GO:0004807">
    <property type="term" value="F:triose-phosphate isomerase activity"/>
    <property type="evidence" value="ECO:0007669"/>
    <property type="project" value="UniProtKB-UniRule"/>
</dbReference>
<evidence type="ECO:0000256" key="1">
    <source>
        <dbReference type="ARBA" id="ARBA00000474"/>
    </source>
</evidence>
<dbReference type="GO" id="GO:0019563">
    <property type="term" value="P:glycerol catabolic process"/>
    <property type="evidence" value="ECO:0007669"/>
    <property type="project" value="TreeGrafter"/>
</dbReference>
<dbReference type="EC" id="5.3.1.1" evidence="6 13"/>
<evidence type="ECO:0000256" key="13">
    <source>
        <dbReference type="HAMAP-Rule" id="MF_00147"/>
    </source>
</evidence>
<organism evidence="15 16">
    <name type="scientific">Candidatus Pantoea edessiphila</name>
    <dbReference type="NCBI Taxonomy" id="2044610"/>
    <lineage>
        <taxon>Bacteria</taxon>
        <taxon>Pseudomonadati</taxon>
        <taxon>Pseudomonadota</taxon>
        <taxon>Gammaproteobacteria</taxon>
        <taxon>Enterobacterales</taxon>
        <taxon>Erwiniaceae</taxon>
        <taxon>Pantoea</taxon>
    </lineage>
</organism>
<feature type="active site" description="Electrophile" evidence="13">
    <location>
        <position position="94"/>
    </location>
</feature>
<keyword evidence="10 13" id="KW-0324">Glycolysis</keyword>
<comment type="caution">
    <text evidence="15">The sequence shown here is derived from an EMBL/GenBank/DDBJ whole genome shotgun (WGS) entry which is preliminary data.</text>
</comment>
<dbReference type="UniPathway" id="UPA00109">
    <property type="reaction ID" value="UER00189"/>
</dbReference>
<evidence type="ECO:0000256" key="11">
    <source>
        <dbReference type="ARBA" id="ARBA00023235"/>
    </source>
</evidence>
<protein>
    <recommendedName>
        <fullName evidence="7 13">Triosephosphate isomerase</fullName>
        <shortName evidence="13">TIM</shortName>
        <shortName evidence="13">TPI</shortName>
        <ecNumber evidence="6 13">5.3.1.1</ecNumber>
    </recommendedName>
    <alternativeName>
        <fullName evidence="13">Triose-phosphate isomerase</fullName>
    </alternativeName>
</protein>
<dbReference type="InterPro" id="IPR035990">
    <property type="entry name" value="TIM_sf"/>
</dbReference>
<evidence type="ECO:0000256" key="6">
    <source>
        <dbReference type="ARBA" id="ARBA00011940"/>
    </source>
</evidence>
<comment type="subcellular location">
    <subcellularLocation>
        <location evidence="13 14">Cytoplasm</location>
    </subcellularLocation>
</comment>
<dbReference type="AlphaFoldDB" id="A0A2P5SZ36"/>
<dbReference type="GO" id="GO:0046166">
    <property type="term" value="P:glyceraldehyde-3-phosphate biosynthetic process"/>
    <property type="evidence" value="ECO:0007669"/>
    <property type="project" value="TreeGrafter"/>
</dbReference>
<evidence type="ECO:0000256" key="12">
    <source>
        <dbReference type="ARBA" id="ARBA00055680"/>
    </source>
</evidence>
<dbReference type="PANTHER" id="PTHR21139">
    <property type="entry name" value="TRIOSEPHOSPHATE ISOMERASE"/>
    <property type="match status" value="1"/>
</dbReference>
<dbReference type="CDD" id="cd00311">
    <property type="entry name" value="TIM"/>
    <property type="match status" value="1"/>
</dbReference>
<dbReference type="UniPathway" id="UPA00138"/>
<dbReference type="Proteomes" id="UP000296034">
    <property type="component" value="Unassembled WGS sequence"/>
</dbReference>
<dbReference type="PROSITE" id="PS00171">
    <property type="entry name" value="TIM_1"/>
    <property type="match status" value="1"/>
</dbReference>
<keyword evidence="9 13" id="KW-0963">Cytoplasm</keyword>
<comment type="similarity">
    <text evidence="4 13 14">Belongs to the triosephosphate isomerase family.</text>
</comment>
<proteinExistence type="inferred from homology"/>
<evidence type="ECO:0000256" key="5">
    <source>
        <dbReference type="ARBA" id="ARBA00011738"/>
    </source>
</evidence>
<dbReference type="RefSeq" id="WP_136131581.1">
    <property type="nucleotide sequence ID" value="NZ_PDKS01000001.1"/>
</dbReference>
<evidence type="ECO:0000256" key="2">
    <source>
        <dbReference type="ARBA" id="ARBA00004742"/>
    </source>
</evidence>